<feature type="region of interest" description="Disordered" evidence="1">
    <location>
        <begin position="42"/>
        <end position="159"/>
    </location>
</feature>
<accession>Q1K110</accession>
<feature type="compositionally biased region" description="Polar residues" evidence="1">
    <location>
        <begin position="42"/>
        <end position="64"/>
    </location>
</feature>
<keyword evidence="3" id="KW-1185">Reference proteome</keyword>
<sequence length="159" mass="16964">MQRYQQGQFGDGSRRASLGLLAVVLLVMVGWVDQATAFQRQVTRSGASGNSATRTNTVNRTDQGYQRDIVRQGPQGYSTSKSTQGQWDADSGTWSRQTTATNANGQSATASQSLTRTDSGYSRSKTVTGPEGNSATKTVEGSWDPETNTWTKTVSGGGN</sequence>
<comment type="caution">
    <text evidence="2">The sequence shown here is derived from an EMBL/GenBank/DDBJ whole genome shotgun (WGS) entry which is preliminary data.</text>
</comment>
<protein>
    <submittedName>
        <fullName evidence="2">Uncharacterized protein</fullName>
    </submittedName>
</protein>
<reference evidence="2" key="2">
    <citation type="submission" date="2006-05" db="EMBL/GenBank/DDBJ databases">
        <title>Sequencing of the draft genome and assembly of Desulfuromonas acetoxidans DSM 684.</title>
        <authorList>
            <consortium name="US DOE Joint Genome Institute (JGI-PGF)"/>
            <person name="Copeland A."/>
            <person name="Lucas S."/>
            <person name="Lapidus A."/>
            <person name="Barry K."/>
            <person name="Detter J.C."/>
            <person name="Glavina del Rio T."/>
            <person name="Hammon N."/>
            <person name="Israni S."/>
            <person name="Dalin E."/>
            <person name="Tice H."/>
            <person name="Bruce D."/>
            <person name="Pitluck S."/>
            <person name="Richardson P."/>
        </authorList>
    </citation>
    <scope>NUCLEOTIDE SEQUENCE [LARGE SCALE GENOMIC DNA]</scope>
    <source>
        <strain evidence="2">DSM 684</strain>
    </source>
</reference>
<feature type="compositionally biased region" description="Polar residues" evidence="1">
    <location>
        <begin position="75"/>
        <end position="159"/>
    </location>
</feature>
<reference evidence="2" key="1">
    <citation type="submission" date="2006-05" db="EMBL/GenBank/DDBJ databases">
        <title>Annotation of the draft genome assembly of Desulfuromonas acetoxidans DSM 684.</title>
        <authorList>
            <consortium name="US DOE Joint Genome Institute (JGI-ORNL)"/>
            <person name="Larimer F."/>
            <person name="Land M."/>
            <person name="Hauser L."/>
        </authorList>
    </citation>
    <scope>NUCLEOTIDE SEQUENCE [LARGE SCALE GENOMIC DNA]</scope>
    <source>
        <strain evidence="2">DSM 684</strain>
    </source>
</reference>
<evidence type="ECO:0000256" key="1">
    <source>
        <dbReference type="SAM" id="MobiDB-lite"/>
    </source>
</evidence>
<dbReference type="AlphaFoldDB" id="Q1K110"/>
<evidence type="ECO:0000313" key="3">
    <source>
        <dbReference type="Proteomes" id="UP000005695"/>
    </source>
</evidence>
<name>Q1K110_DESA6</name>
<dbReference type="Proteomes" id="UP000005695">
    <property type="component" value="Unassembled WGS sequence"/>
</dbReference>
<proteinExistence type="predicted"/>
<evidence type="ECO:0000313" key="2">
    <source>
        <dbReference type="EMBL" id="EAT16198.1"/>
    </source>
</evidence>
<dbReference type="RefSeq" id="WP_005999404.1">
    <property type="nucleotide sequence ID" value="NZ_AAEW02000006.1"/>
</dbReference>
<organism evidence="2 3">
    <name type="scientific">Desulfuromonas acetoxidans (strain DSM 684 / 11070)</name>
    <dbReference type="NCBI Taxonomy" id="281689"/>
    <lineage>
        <taxon>Bacteria</taxon>
        <taxon>Pseudomonadati</taxon>
        <taxon>Thermodesulfobacteriota</taxon>
        <taxon>Desulfuromonadia</taxon>
        <taxon>Desulfuromonadales</taxon>
        <taxon>Desulfuromonadaceae</taxon>
        <taxon>Desulfuromonas</taxon>
    </lineage>
</organism>
<dbReference type="EMBL" id="AAEW02000006">
    <property type="protein sequence ID" value="EAT16198.1"/>
    <property type="molecule type" value="Genomic_DNA"/>
</dbReference>
<gene>
    <name evidence="2" type="ORF">Dace_1662</name>
</gene>